<dbReference type="GO" id="GO:0006629">
    <property type="term" value="P:lipid metabolic process"/>
    <property type="evidence" value="ECO:0007669"/>
    <property type="project" value="InterPro"/>
</dbReference>
<proteinExistence type="predicted"/>
<evidence type="ECO:0000313" key="3">
    <source>
        <dbReference type="EMBL" id="KIY99377.1"/>
    </source>
</evidence>
<dbReference type="InterPro" id="IPR029058">
    <property type="entry name" value="AB_hydrolase_fold"/>
</dbReference>
<feature type="domain" description="Fungal lipase-type" evidence="2">
    <location>
        <begin position="176"/>
        <end position="271"/>
    </location>
</feature>
<dbReference type="KEGG" id="mng:MNEG_8584"/>
<dbReference type="RefSeq" id="XP_013898397.1">
    <property type="nucleotide sequence ID" value="XM_014042943.1"/>
</dbReference>
<dbReference type="Gene3D" id="3.40.50.1820">
    <property type="entry name" value="alpha/beta hydrolase"/>
    <property type="match status" value="1"/>
</dbReference>
<evidence type="ECO:0000313" key="4">
    <source>
        <dbReference type="Proteomes" id="UP000054498"/>
    </source>
</evidence>
<feature type="chain" id="PRO_5002256090" description="Fungal lipase-type domain-containing protein" evidence="1">
    <location>
        <begin position="23"/>
        <end position="454"/>
    </location>
</feature>
<dbReference type="OrthoDB" id="426718at2759"/>
<dbReference type="AlphaFoldDB" id="A0A0D2JJ80"/>
<sequence length="454" mass="49094">MKLAHITSLILLAAVTSAVVLAEPGAAQKCDAAGIATAALAPEGGLPTDWIGKLSPYMLYFQAIADFSYQKDIGTRISRKSPGPCLEAWGIKEWQRFDTENPLGAGLSFLLMRTDNDIILSIRGMVSRRDVIGQDALTNATYDPEAFGPEAVKFAAGKERTLPNGKPNPDAFWTLEGYTISFNSVRAKAGKVLEAWRAKMNPKAKLWFVGHSDGSQLAQLGALKYALTIGVNAIGGVVLFGPSRVGSRGFATFYNTQLGNKTVYYSYGRDPALAYSYPISDGLMMPGIGIRACPVYGQAVEQLVPMALGEDKMAVCSELPLVNTPLSRLWLPDWVFGTSDPAFNQLISWEYLAHHIPAISYDGLVRMLNAGLGTGKPDACTLAALSLDKSLPELSGWMCYNGKLPGTLLNLFYGSNGAPIDPDATYELEINNPFDRSNRRGSIATFKIPIGHRK</sequence>
<dbReference type="GeneID" id="25741460"/>
<feature type="signal peptide" evidence="1">
    <location>
        <begin position="1"/>
        <end position="22"/>
    </location>
</feature>
<protein>
    <recommendedName>
        <fullName evidence="2">Fungal lipase-type domain-containing protein</fullName>
    </recommendedName>
</protein>
<organism evidence="3 4">
    <name type="scientific">Monoraphidium neglectum</name>
    <dbReference type="NCBI Taxonomy" id="145388"/>
    <lineage>
        <taxon>Eukaryota</taxon>
        <taxon>Viridiplantae</taxon>
        <taxon>Chlorophyta</taxon>
        <taxon>core chlorophytes</taxon>
        <taxon>Chlorophyceae</taxon>
        <taxon>CS clade</taxon>
        <taxon>Sphaeropleales</taxon>
        <taxon>Selenastraceae</taxon>
        <taxon>Monoraphidium</taxon>
    </lineage>
</organism>
<reference evidence="3 4" key="1">
    <citation type="journal article" date="2013" name="BMC Genomics">
        <title>Reconstruction of the lipid metabolism for the microalga Monoraphidium neglectum from its genome sequence reveals characteristics suitable for biofuel production.</title>
        <authorList>
            <person name="Bogen C."/>
            <person name="Al-Dilaimi A."/>
            <person name="Albersmeier A."/>
            <person name="Wichmann J."/>
            <person name="Grundmann M."/>
            <person name="Rupp O."/>
            <person name="Lauersen K.J."/>
            <person name="Blifernez-Klassen O."/>
            <person name="Kalinowski J."/>
            <person name="Goesmann A."/>
            <person name="Mussgnug J.H."/>
            <person name="Kruse O."/>
        </authorList>
    </citation>
    <scope>NUCLEOTIDE SEQUENCE [LARGE SCALE GENOMIC DNA]</scope>
    <source>
        <strain evidence="3 4">SAG 48.87</strain>
    </source>
</reference>
<dbReference type="Pfam" id="PF01764">
    <property type="entry name" value="Lipase_3"/>
    <property type="match status" value="1"/>
</dbReference>
<keyword evidence="1" id="KW-0732">Signal</keyword>
<dbReference type="SUPFAM" id="SSF53474">
    <property type="entry name" value="alpha/beta-Hydrolases"/>
    <property type="match status" value="1"/>
</dbReference>
<dbReference type="Proteomes" id="UP000054498">
    <property type="component" value="Unassembled WGS sequence"/>
</dbReference>
<gene>
    <name evidence="3" type="ORF">MNEG_8584</name>
</gene>
<dbReference type="EMBL" id="KK101866">
    <property type="protein sequence ID" value="KIY99377.1"/>
    <property type="molecule type" value="Genomic_DNA"/>
</dbReference>
<evidence type="ECO:0000256" key="1">
    <source>
        <dbReference type="SAM" id="SignalP"/>
    </source>
</evidence>
<name>A0A0D2JJ80_9CHLO</name>
<keyword evidence="4" id="KW-1185">Reference proteome</keyword>
<evidence type="ECO:0000259" key="2">
    <source>
        <dbReference type="Pfam" id="PF01764"/>
    </source>
</evidence>
<dbReference type="InterPro" id="IPR002921">
    <property type="entry name" value="Fungal_lipase-type"/>
</dbReference>
<accession>A0A0D2JJ80</accession>